<comment type="subunit">
    <text evidence="3">Dimerizes in the presence of ATP but not ADP; ATP-binding is required for double-stranded (ds)DNA-binding. Interacts with DnaA.</text>
</comment>
<evidence type="ECO:0000256" key="2">
    <source>
        <dbReference type="ARBA" id="ARBA00049360"/>
    </source>
</evidence>
<dbReference type="EMBL" id="BQNJ01000003">
    <property type="protein sequence ID" value="GKH04762.1"/>
    <property type="molecule type" value="Genomic_DNA"/>
</dbReference>
<dbReference type="SUPFAM" id="SSF52540">
    <property type="entry name" value="P-loop containing nucleoside triphosphate hydrolases"/>
    <property type="match status" value="1"/>
</dbReference>
<accession>A0AA37NNW2</accession>
<dbReference type="CDD" id="cd02042">
    <property type="entry name" value="ParAB_family"/>
    <property type="match status" value="1"/>
</dbReference>
<organism evidence="6 7">
    <name type="scientific">Hungatella hathewayi</name>
    <dbReference type="NCBI Taxonomy" id="154046"/>
    <lineage>
        <taxon>Bacteria</taxon>
        <taxon>Bacillati</taxon>
        <taxon>Bacillota</taxon>
        <taxon>Clostridia</taxon>
        <taxon>Lachnospirales</taxon>
        <taxon>Lachnospiraceae</taxon>
        <taxon>Hungatella</taxon>
    </lineage>
</organism>
<comment type="catalytic activity">
    <reaction evidence="2">
        <text>ATP + H2O = ADP + phosphate + H(+)</text>
        <dbReference type="Rhea" id="RHEA:13065"/>
        <dbReference type="ChEBI" id="CHEBI:15377"/>
        <dbReference type="ChEBI" id="CHEBI:15378"/>
        <dbReference type="ChEBI" id="CHEBI:30616"/>
        <dbReference type="ChEBI" id="CHEBI:43474"/>
        <dbReference type="ChEBI" id="CHEBI:456216"/>
    </reaction>
</comment>
<proteinExistence type="inferred from homology"/>
<dbReference type="InterPro" id="IPR025669">
    <property type="entry name" value="AAA_dom"/>
</dbReference>
<dbReference type="Gene3D" id="3.40.50.300">
    <property type="entry name" value="P-loop containing nucleotide triphosphate hydrolases"/>
    <property type="match status" value="1"/>
</dbReference>
<feature type="domain" description="AAA" evidence="5">
    <location>
        <begin position="5"/>
        <end position="185"/>
    </location>
</feature>
<evidence type="ECO:0000256" key="3">
    <source>
        <dbReference type="ARBA" id="ARBA00062323"/>
    </source>
</evidence>
<dbReference type="RefSeq" id="WP_021660152.1">
    <property type="nucleotide sequence ID" value="NZ_BQNJ01000003.1"/>
</dbReference>
<dbReference type="InterPro" id="IPR050678">
    <property type="entry name" value="DNA_Partitioning_ATPase"/>
</dbReference>
<dbReference type="PANTHER" id="PTHR13696">
    <property type="entry name" value="P-LOOP CONTAINING NUCLEOSIDE TRIPHOSPHATE HYDROLASE"/>
    <property type="match status" value="1"/>
</dbReference>
<comment type="similarity">
    <text evidence="1">Belongs to the ParA family.</text>
</comment>
<dbReference type="Proteomes" id="UP001055091">
    <property type="component" value="Unassembled WGS sequence"/>
</dbReference>
<evidence type="ECO:0000313" key="6">
    <source>
        <dbReference type="EMBL" id="GKH04762.1"/>
    </source>
</evidence>
<dbReference type="AlphaFoldDB" id="A0AA37NNW2"/>
<protein>
    <recommendedName>
        <fullName evidence="4">Sporulation initiation inhibitor protein Soj</fullName>
    </recommendedName>
</protein>
<reference evidence="6" key="1">
    <citation type="submission" date="2022-01" db="EMBL/GenBank/DDBJ databases">
        <title>Novel bile acid biosynthetic pathways are enriched in the microbiome of centenarians.</title>
        <authorList>
            <person name="Sato Y."/>
            <person name="Atarashi K."/>
            <person name="Plichta R.D."/>
            <person name="Arai Y."/>
            <person name="Sasajima S."/>
            <person name="Kearney M.S."/>
            <person name="Suda W."/>
            <person name="Takeshita K."/>
            <person name="Sasaki T."/>
            <person name="Okamoto S."/>
            <person name="Skelly N.A."/>
            <person name="Okamura Y."/>
            <person name="Vlamakis H."/>
            <person name="Li Y."/>
            <person name="Tanoue T."/>
            <person name="Takei H."/>
            <person name="Nittono H."/>
            <person name="Narushima S."/>
            <person name="Irie J."/>
            <person name="Itoh H."/>
            <person name="Moriya K."/>
            <person name="Sugiura Y."/>
            <person name="Suematsu M."/>
            <person name="Moritoki N."/>
            <person name="Shibata S."/>
            <person name="Littman R.D."/>
            <person name="Fischbach A.M."/>
            <person name="Uwamino Y."/>
            <person name="Inoue T."/>
            <person name="Honda A."/>
            <person name="Hattori M."/>
            <person name="Murai T."/>
            <person name="Xavier J.R."/>
            <person name="Hirose N."/>
            <person name="Honda K."/>
        </authorList>
    </citation>
    <scope>NUCLEOTIDE SEQUENCE</scope>
    <source>
        <strain evidence="6">CE91-St55</strain>
    </source>
</reference>
<gene>
    <name evidence="6" type="primary">soj_2</name>
    <name evidence="6" type="ORF">CE91St55_67430</name>
</gene>
<evidence type="ECO:0000259" key="5">
    <source>
        <dbReference type="Pfam" id="PF13614"/>
    </source>
</evidence>
<evidence type="ECO:0000256" key="1">
    <source>
        <dbReference type="ARBA" id="ARBA00006976"/>
    </source>
</evidence>
<evidence type="ECO:0000256" key="4">
    <source>
        <dbReference type="ARBA" id="ARBA00071824"/>
    </source>
</evidence>
<dbReference type="FunFam" id="3.40.50.300:FF:000285">
    <property type="entry name" value="Sporulation initiation inhibitor Soj"/>
    <property type="match status" value="1"/>
</dbReference>
<dbReference type="InterPro" id="IPR027417">
    <property type="entry name" value="P-loop_NTPase"/>
</dbReference>
<name>A0AA37NNW2_9FIRM</name>
<evidence type="ECO:0000313" key="7">
    <source>
        <dbReference type="Proteomes" id="UP001055091"/>
    </source>
</evidence>
<sequence>MAKPKVIAVANQKGGVGKSTSVYNIGAGLAMNGKNVLLIDVDPQGDLTKMLGQRKPHDLPVTLGNALNDVVADTENSSHPEILRHHEGFDFVPANRTLSAVEVSLVNVMSRETVLRRYVNSIKKPYDYVLLDCNPSLGMLVINALSASDYVLIPVQADYLAAEDMTELVGTVQNVKKGINHNLKIGGVFLTMANETNFRKEVVSAVKENFGKHLPVLQAVIPATVRLAEISTADKSIFRHEPRGKAAEAYRTLVQEVMEIGEKQRSRSADLGR</sequence>
<dbReference type="PANTHER" id="PTHR13696:SF99">
    <property type="entry name" value="COBYRINIC ACID AC-DIAMIDE SYNTHASE"/>
    <property type="match status" value="1"/>
</dbReference>
<dbReference type="Pfam" id="PF13614">
    <property type="entry name" value="AAA_31"/>
    <property type="match status" value="1"/>
</dbReference>
<comment type="caution">
    <text evidence="6">The sequence shown here is derived from an EMBL/GenBank/DDBJ whole genome shotgun (WGS) entry which is preliminary data.</text>
</comment>